<accession>A0ABV7IVF7</accession>
<protein>
    <recommendedName>
        <fullName evidence="3">Transcription factor zinc-finger domain-containing protein</fullName>
    </recommendedName>
</protein>
<reference evidence="2" key="1">
    <citation type="journal article" date="2019" name="Int. J. Syst. Evol. Microbiol.">
        <title>The Global Catalogue of Microorganisms (GCM) 10K type strain sequencing project: providing services to taxonomists for standard genome sequencing and annotation.</title>
        <authorList>
            <consortium name="The Broad Institute Genomics Platform"/>
            <consortium name="The Broad Institute Genome Sequencing Center for Infectious Disease"/>
            <person name="Wu L."/>
            <person name="Ma J."/>
        </authorList>
    </citation>
    <scope>NUCLEOTIDE SEQUENCE [LARGE SCALE GENOMIC DNA]</scope>
    <source>
        <strain evidence="2">KCTC 52039</strain>
    </source>
</reference>
<name>A0ABV7IVF7_9RHOB</name>
<dbReference type="Proteomes" id="UP001595547">
    <property type="component" value="Unassembled WGS sequence"/>
</dbReference>
<evidence type="ECO:0000313" key="2">
    <source>
        <dbReference type="Proteomes" id="UP001595547"/>
    </source>
</evidence>
<proteinExistence type="predicted"/>
<sequence length="95" mass="10812">MVNHNLRGNCEPCDACALRREALEPRANDFGPITDHRHIYVECNECGGHGLKPILPAEIIRRTCEEARRLHWPAFDRRIEAQAIRAGRHPAIHGD</sequence>
<keyword evidence="2" id="KW-1185">Reference proteome</keyword>
<comment type="caution">
    <text evidence="1">The sequence shown here is derived from an EMBL/GenBank/DDBJ whole genome shotgun (WGS) entry which is preliminary data.</text>
</comment>
<evidence type="ECO:0008006" key="3">
    <source>
        <dbReference type="Google" id="ProtNLM"/>
    </source>
</evidence>
<dbReference type="EMBL" id="JBHRTO010000001">
    <property type="protein sequence ID" value="MFC3180486.1"/>
    <property type="molecule type" value="Genomic_DNA"/>
</dbReference>
<evidence type="ECO:0000313" key="1">
    <source>
        <dbReference type="EMBL" id="MFC3180486.1"/>
    </source>
</evidence>
<dbReference type="RefSeq" id="WP_380072110.1">
    <property type="nucleotide sequence ID" value="NZ_JBHRTO010000001.1"/>
</dbReference>
<gene>
    <name evidence="1" type="ORF">ACFOGH_05760</name>
</gene>
<organism evidence="1 2">
    <name type="scientific">Cypionkella sinensis</name>
    <dbReference type="NCBI Taxonomy" id="1756043"/>
    <lineage>
        <taxon>Bacteria</taxon>
        <taxon>Pseudomonadati</taxon>
        <taxon>Pseudomonadota</taxon>
        <taxon>Alphaproteobacteria</taxon>
        <taxon>Rhodobacterales</taxon>
        <taxon>Paracoccaceae</taxon>
        <taxon>Cypionkella</taxon>
    </lineage>
</organism>